<sequence length="159" mass="18276">MVVLGSMYELRAVYISGCDRRIPCYVTLGQNVSVTLSFQAELLFRNMDQHVWMHLNQVSSQAAVTPETCQLTYNCPVGTTTDALTSFTSVMSVPRNIPSNQRGYLRWRIENEEGKQVLCYYVTVQTQTLEEQLMRQLFNSYQYDTEDEPSSHNEKSINP</sequence>
<accession>A0A922SIV6</accession>
<dbReference type="InterPro" id="IPR014756">
    <property type="entry name" value="Ig_E-set"/>
</dbReference>
<dbReference type="Gene3D" id="2.60.40.770">
    <property type="match status" value="1"/>
</dbReference>
<gene>
    <name evidence="2" type="ORF">HF086_014090</name>
</gene>
<dbReference type="EMBL" id="JACEFF010000350">
    <property type="protein sequence ID" value="KAH9639226.1"/>
    <property type="molecule type" value="Genomic_DNA"/>
</dbReference>
<name>A0A922SIV6_SPOEX</name>
<comment type="caution">
    <text evidence="2">The sequence shown here is derived from an EMBL/GenBank/DDBJ whole genome shotgun (WGS) entry which is preliminary data.</text>
</comment>
<dbReference type="Pfam" id="PF02221">
    <property type="entry name" value="E1_DerP2_DerF2"/>
    <property type="match status" value="1"/>
</dbReference>
<protein>
    <recommendedName>
        <fullName evidence="1">MD-2-related lipid-recognition domain-containing protein</fullName>
    </recommendedName>
</protein>
<feature type="domain" description="MD-2-related lipid-recognition" evidence="1">
    <location>
        <begin position="10"/>
        <end position="125"/>
    </location>
</feature>
<dbReference type="InterPro" id="IPR003172">
    <property type="entry name" value="ML_dom"/>
</dbReference>
<dbReference type="Proteomes" id="UP000814243">
    <property type="component" value="Unassembled WGS sequence"/>
</dbReference>
<dbReference type="AlphaFoldDB" id="A0A922SIV6"/>
<evidence type="ECO:0000313" key="2">
    <source>
        <dbReference type="EMBL" id="KAH9639226.1"/>
    </source>
</evidence>
<organism evidence="2 3">
    <name type="scientific">Spodoptera exigua</name>
    <name type="common">Beet armyworm</name>
    <name type="synonym">Noctua fulgens</name>
    <dbReference type="NCBI Taxonomy" id="7107"/>
    <lineage>
        <taxon>Eukaryota</taxon>
        <taxon>Metazoa</taxon>
        <taxon>Ecdysozoa</taxon>
        <taxon>Arthropoda</taxon>
        <taxon>Hexapoda</taxon>
        <taxon>Insecta</taxon>
        <taxon>Pterygota</taxon>
        <taxon>Neoptera</taxon>
        <taxon>Endopterygota</taxon>
        <taxon>Lepidoptera</taxon>
        <taxon>Glossata</taxon>
        <taxon>Ditrysia</taxon>
        <taxon>Noctuoidea</taxon>
        <taxon>Noctuidae</taxon>
        <taxon>Amphipyrinae</taxon>
        <taxon>Spodoptera</taxon>
    </lineage>
</organism>
<evidence type="ECO:0000259" key="1">
    <source>
        <dbReference type="Pfam" id="PF02221"/>
    </source>
</evidence>
<proteinExistence type="predicted"/>
<dbReference type="SUPFAM" id="SSF81296">
    <property type="entry name" value="E set domains"/>
    <property type="match status" value="1"/>
</dbReference>
<reference evidence="2" key="1">
    <citation type="journal article" date="2021" name="G3 (Bethesda)">
        <title>Genome and transcriptome analysis of the beet armyworm Spodoptera exigua reveals targets for pest control. .</title>
        <authorList>
            <person name="Simon S."/>
            <person name="Breeschoten T."/>
            <person name="Jansen H.J."/>
            <person name="Dirks R.P."/>
            <person name="Schranz M.E."/>
            <person name="Ros V.I.D."/>
        </authorList>
    </citation>
    <scope>NUCLEOTIDE SEQUENCE</scope>
    <source>
        <strain evidence="2">TB_SE_WUR_2020</strain>
    </source>
</reference>
<evidence type="ECO:0000313" key="3">
    <source>
        <dbReference type="Proteomes" id="UP000814243"/>
    </source>
</evidence>